<dbReference type="Pfam" id="PF04011">
    <property type="entry name" value="LemA"/>
    <property type="match status" value="1"/>
</dbReference>
<dbReference type="AlphaFoldDB" id="A0A1G8DBA1"/>
<dbReference type="Gene3D" id="1.20.1440.20">
    <property type="entry name" value="LemA-like domain"/>
    <property type="match status" value="1"/>
</dbReference>
<comment type="subcellular location">
    <subcellularLocation>
        <location evidence="1">Membrane</location>
        <topology evidence="1">Single-pass membrane protein</topology>
    </subcellularLocation>
</comment>
<protein>
    <submittedName>
        <fullName evidence="7">LemA protein</fullName>
    </submittedName>
</protein>
<sequence length="184" mass="21475">MTLFGAILGIVIIIAIVSWIIGYNSLIKYLNWVEESWAEIDAQLQQRMEIIPSFIDIVQPHVRYEQQTLERIVELRSQLASPNDNRHHQLDINQELSEALEHILSLDEIPELRKDQAFRSLEKKVNETDAKIQKAVKMYNNTVDKYNTKIQSPPTRFVANIHNFYKRNTINMSGKQNRSIKMPS</sequence>
<evidence type="ECO:0000256" key="6">
    <source>
        <dbReference type="SAM" id="Phobius"/>
    </source>
</evidence>
<evidence type="ECO:0000256" key="4">
    <source>
        <dbReference type="ARBA" id="ARBA00022989"/>
    </source>
</evidence>
<dbReference type="STRING" id="568899.SAMN05192534_10735"/>
<feature type="transmembrane region" description="Helical" evidence="6">
    <location>
        <begin position="6"/>
        <end position="26"/>
    </location>
</feature>
<dbReference type="SUPFAM" id="SSF140478">
    <property type="entry name" value="LemA-like"/>
    <property type="match status" value="1"/>
</dbReference>
<reference evidence="7 8" key="1">
    <citation type="submission" date="2016-10" db="EMBL/GenBank/DDBJ databases">
        <authorList>
            <person name="de Groot N.N."/>
        </authorList>
    </citation>
    <scope>NUCLEOTIDE SEQUENCE [LARGE SCALE GENOMIC DNA]</scope>
    <source>
        <strain evidence="7 8">DSM 21632</strain>
    </source>
</reference>
<dbReference type="InterPro" id="IPR007156">
    <property type="entry name" value="MamQ_LemA"/>
</dbReference>
<dbReference type="GO" id="GO:0016020">
    <property type="term" value="C:membrane"/>
    <property type="evidence" value="ECO:0007669"/>
    <property type="project" value="UniProtKB-SubCell"/>
</dbReference>
<evidence type="ECO:0000313" key="7">
    <source>
        <dbReference type="EMBL" id="SDH55078.1"/>
    </source>
</evidence>
<dbReference type="Proteomes" id="UP000199163">
    <property type="component" value="Unassembled WGS sequence"/>
</dbReference>
<dbReference type="RefSeq" id="WP_175487415.1">
    <property type="nucleotide sequence ID" value="NZ_FNDK01000007.1"/>
</dbReference>
<evidence type="ECO:0000256" key="3">
    <source>
        <dbReference type="ARBA" id="ARBA00022692"/>
    </source>
</evidence>
<dbReference type="InterPro" id="IPR023353">
    <property type="entry name" value="LemA-like_dom_sf"/>
</dbReference>
<gene>
    <name evidence="7" type="ORF">SAMN05192534_10735</name>
</gene>
<evidence type="ECO:0000313" key="8">
    <source>
        <dbReference type="Proteomes" id="UP000199163"/>
    </source>
</evidence>
<dbReference type="PANTHER" id="PTHR34478:SF1">
    <property type="entry name" value="PROTEIN LEMA"/>
    <property type="match status" value="1"/>
</dbReference>
<accession>A0A1G8DBA1</accession>
<comment type="similarity">
    <text evidence="2">Belongs to the LemA family.</text>
</comment>
<dbReference type="EMBL" id="FNDK01000007">
    <property type="protein sequence ID" value="SDH55078.1"/>
    <property type="molecule type" value="Genomic_DNA"/>
</dbReference>
<evidence type="ECO:0000256" key="1">
    <source>
        <dbReference type="ARBA" id="ARBA00004167"/>
    </source>
</evidence>
<keyword evidence="5 6" id="KW-0472">Membrane</keyword>
<keyword evidence="4 6" id="KW-1133">Transmembrane helix</keyword>
<keyword evidence="3 6" id="KW-0812">Transmembrane</keyword>
<name>A0A1G8DBA1_9BACI</name>
<proteinExistence type="inferred from homology"/>
<evidence type="ECO:0000256" key="5">
    <source>
        <dbReference type="ARBA" id="ARBA00023136"/>
    </source>
</evidence>
<keyword evidence="8" id="KW-1185">Reference proteome</keyword>
<organism evidence="7 8">
    <name type="scientific">Alteribacillus persepolensis</name>
    <dbReference type="NCBI Taxonomy" id="568899"/>
    <lineage>
        <taxon>Bacteria</taxon>
        <taxon>Bacillati</taxon>
        <taxon>Bacillota</taxon>
        <taxon>Bacilli</taxon>
        <taxon>Bacillales</taxon>
        <taxon>Bacillaceae</taxon>
        <taxon>Alteribacillus</taxon>
    </lineage>
</organism>
<dbReference type="PANTHER" id="PTHR34478">
    <property type="entry name" value="PROTEIN LEMA"/>
    <property type="match status" value="1"/>
</dbReference>
<evidence type="ECO:0000256" key="2">
    <source>
        <dbReference type="ARBA" id="ARBA00008854"/>
    </source>
</evidence>